<reference evidence="1 2" key="1">
    <citation type="submission" date="2017-12" db="EMBL/GenBank/DDBJ databases">
        <title>Comparative genomics of Botrytis spp.</title>
        <authorList>
            <person name="Valero-Jimenez C.A."/>
            <person name="Tapia P."/>
            <person name="Veloso J."/>
            <person name="Silva-Moreno E."/>
            <person name="Staats M."/>
            <person name="Valdes J.H."/>
            <person name="Van Kan J.A.L."/>
        </authorList>
    </citation>
    <scope>NUCLEOTIDE SEQUENCE [LARGE SCALE GENOMIC DNA]</scope>
    <source>
        <strain evidence="1 2">MUCL11595</strain>
    </source>
</reference>
<dbReference type="AlphaFoldDB" id="A0A4Z1HX94"/>
<gene>
    <name evidence="1" type="ORF">BCON_0154g00110</name>
</gene>
<proteinExistence type="predicted"/>
<comment type="caution">
    <text evidence="1">The sequence shown here is derived from an EMBL/GenBank/DDBJ whole genome shotgun (WGS) entry which is preliminary data.</text>
</comment>
<dbReference type="OrthoDB" id="3562119at2759"/>
<accession>A0A4Z1HX94</accession>
<dbReference type="EMBL" id="PQXN01000154">
    <property type="protein sequence ID" value="TGO51792.1"/>
    <property type="molecule type" value="Genomic_DNA"/>
</dbReference>
<name>A0A4Z1HX94_9HELO</name>
<evidence type="ECO:0000313" key="1">
    <source>
        <dbReference type="EMBL" id="TGO51792.1"/>
    </source>
</evidence>
<keyword evidence="2" id="KW-1185">Reference proteome</keyword>
<organism evidence="1 2">
    <name type="scientific">Botryotinia convoluta</name>
    <dbReference type="NCBI Taxonomy" id="54673"/>
    <lineage>
        <taxon>Eukaryota</taxon>
        <taxon>Fungi</taxon>
        <taxon>Dikarya</taxon>
        <taxon>Ascomycota</taxon>
        <taxon>Pezizomycotina</taxon>
        <taxon>Leotiomycetes</taxon>
        <taxon>Helotiales</taxon>
        <taxon>Sclerotiniaceae</taxon>
        <taxon>Botryotinia</taxon>
    </lineage>
</organism>
<evidence type="ECO:0000313" key="2">
    <source>
        <dbReference type="Proteomes" id="UP000297527"/>
    </source>
</evidence>
<sequence>MFATSNANFPSSILPTVQIPSTTTPSLLIATYRRMAESPEPLEMFDGEAPVVPATNSSGSSSGTSAYLALVLEPQSFASK</sequence>
<protein>
    <submittedName>
        <fullName evidence="1">Uncharacterized protein</fullName>
    </submittedName>
</protein>
<dbReference type="Proteomes" id="UP000297527">
    <property type="component" value="Unassembled WGS sequence"/>
</dbReference>